<proteinExistence type="predicted"/>
<dbReference type="EMBL" id="BGZK01000687">
    <property type="protein sequence ID" value="GBP56206.1"/>
    <property type="molecule type" value="Genomic_DNA"/>
</dbReference>
<gene>
    <name evidence="1" type="ORF">EVAR_41392_1</name>
</gene>
<reference evidence="1 2" key="1">
    <citation type="journal article" date="2019" name="Commun. Biol.">
        <title>The bagworm genome reveals a unique fibroin gene that provides high tensile strength.</title>
        <authorList>
            <person name="Kono N."/>
            <person name="Nakamura H."/>
            <person name="Ohtoshi R."/>
            <person name="Tomita M."/>
            <person name="Numata K."/>
            <person name="Arakawa K."/>
        </authorList>
    </citation>
    <scope>NUCLEOTIDE SEQUENCE [LARGE SCALE GENOMIC DNA]</scope>
</reference>
<accession>A0A4C1WXE0</accession>
<sequence>MLNWDVCFVVPGRTYVRDLSMLPMNLRLHECSHICRPSMTVETIIDAIHHHIVVTILGLMVLEGSVVQEAVPVPCNEHGELCELSELDDHETPFDPLNFEYDAATARDESGRA</sequence>
<keyword evidence="2" id="KW-1185">Reference proteome</keyword>
<name>A0A4C1WXE0_EUMVA</name>
<evidence type="ECO:0000313" key="2">
    <source>
        <dbReference type="Proteomes" id="UP000299102"/>
    </source>
</evidence>
<evidence type="ECO:0000313" key="1">
    <source>
        <dbReference type="EMBL" id="GBP56206.1"/>
    </source>
</evidence>
<dbReference type="Proteomes" id="UP000299102">
    <property type="component" value="Unassembled WGS sequence"/>
</dbReference>
<dbReference type="AlphaFoldDB" id="A0A4C1WXE0"/>
<comment type="caution">
    <text evidence="1">The sequence shown here is derived from an EMBL/GenBank/DDBJ whole genome shotgun (WGS) entry which is preliminary data.</text>
</comment>
<organism evidence="1 2">
    <name type="scientific">Eumeta variegata</name>
    <name type="common">Bagworm moth</name>
    <name type="synonym">Eumeta japonica</name>
    <dbReference type="NCBI Taxonomy" id="151549"/>
    <lineage>
        <taxon>Eukaryota</taxon>
        <taxon>Metazoa</taxon>
        <taxon>Ecdysozoa</taxon>
        <taxon>Arthropoda</taxon>
        <taxon>Hexapoda</taxon>
        <taxon>Insecta</taxon>
        <taxon>Pterygota</taxon>
        <taxon>Neoptera</taxon>
        <taxon>Endopterygota</taxon>
        <taxon>Lepidoptera</taxon>
        <taxon>Glossata</taxon>
        <taxon>Ditrysia</taxon>
        <taxon>Tineoidea</taxon>
        <taxon>Psychidae</taxon>
        <taxon>Oiketicinae</taxon>
        <taxon>Eumeta</taxon>
    </lineage>
</organism>
<protein>
    <submittedName>
        <fullName evidence="1">Uncharacterized protein</fullName>
    </submittedName>
</protein>